<reference evidence="2 3" key="1">
    <citation type="journal article" date="2018" name="Front. Plant Sci.">
        <title>Red Clover (Trifolium pratense) and Zigzag Clover (T. medium) - A Picture of Genomic Similarities and Differences.</title>
        <authorList>
            <person name="Dluhosova J."/>
            <person name="Istvanek J."/>
            <person name="Nedelnik J."/>
            <person name="Repkova J."/>
        </authorList>
    </citation>
    <scope>NUCLEOTIDE SEQUENCE [LARGE SCALE GENOMIC DNA]</scope>
    <source>
        <strain evidence="3">cv. 10/8</strain>
        <tissue evidence="2">Leaf</tissue>
    </source>
</reference>
<feature type="compositionally biased region" description="Basic and acidic residues" evidence="1">
    <location>
        <begin position="16"/>
        <end position="33"/>
    </location>
</feature>
<comment type="caution">
    <text evidence="2">The sequence shown here is derived from an EMBL/GenBank/DDBJ whole genome shotgun (WGS) entry which is preliminary data.</text>
</comment>
<protein>
    <submittedName>
        <fullName evidence="2">Uncharacterized protein</fullName>
    </submittedName>
</protein>
<accession>A0A392QD82</accession>
<evidence type="ECO:0000313" key="2">
    <source>
        <dbReference type="EMBL" id="MCI22114.1"/>
    </source>
</evidence>
<evidence type="ECO:0000256" key="1">
    <source>
        <dbReference type="SAM" id="MobiDB-lite"/>
    </source>
</evidence>
<dbReference type="Proteomes" id="UP000265520">
    <property type="component" value="Unassembled WGS sequence"/>
</dbReference>
<evidence type="ECO:0000313" key="3">
    <source>
        <dbReference type="Proteomes" id="UP000265520"/>
    </source>
</evidence>
<feature type="non-terminal residue" evidence="2">
    <location>
        <position position="54"/>
    </location>
</feature>
<feature type="region of interest" description="Disordered" evidence="1">
    <location>
        <begin position="10"/>
        <end position="54"/>
    </location>
</feature>
<dbReference type="AlphaFoldDB" id="A0A392QD82"/>
<keyword evidence="3" id="KW-1185">Reference proteome</keyword>
<proteinExistence type="predicted"/>
<dbReference type="EMBL" id="LXQA010128701">
    <property type="protein sequence ID" value="MCI22114.1"/>
    <property type="molecule type" value="Genomic_DNA"/>
</dbReference>
<sequence>MDFLKIKKFRKSQKAGVEKDLVDRAVPEPEESRPNTGDPDQCKSENADSAGDAE</sequence>
<name>A0A392QD82_9FABA</name>
<organism evidence="2 3">
    <name type="scientific">Trifolium medium</name>
    <dbReference type="NCBI Taxonomy" id="97028"/>
    <lineage>
        <taxon>Eukaryota</taxon>
        <taxon>Viridiplantae</taxon>
        <taxon>Streptophyta</taxon>
        <taxon>Embryophyta</taxon>
        <taxon>Tracheophyta</taxon>
        <taxon>Spermatophyta</taxon>
        <taxon>Magnoliopsida</taxon>
        <taxon>eudicotyledons</taxon>
        <taxon>Gunneridae</taxon>
        <taxon>Pentapetalae</taxon>
        <taxon>rosids</taxon>
        <taxon>fabids</taxon>
        <taxon>Fabales</taxon>
        <taxon>Fabaceae</taxon>
        <taxon>Papilionoideae</taxon>
        <taxon>50 kb inversion clade</taxon>
        <taxon>NPAAA clade</taxon>
        <taxon>Hologalegina</taxon>
        <taxon>IRL clade</taxon>
        <taxon>Trifolieae</taxon>
        <taxon>Trifolium</taxon>
    </lineage>
</organism>